<reference evidence="1 2" key="1">
    <citation type="journal article" date="2019" name="Sci. Rep.">
        <title>Orb-weaving spider Araneus ventricosus genome elucidates the spidroin gene catalogue.</title>
        <authorList>
            <person name="Kono N."/>
            <person name="Nakamura H."/>
            <person name="Ohtoshi R."/>
            <person name="Moran D.A.P."/>
            <person name="Shinohara A."/>
            <person name="Yoshida Y."/>
            <person name="Fujiwara M."/>
            <person name="Mori M."/>
            <person name="Tomita M."/>
            <person name="Arakawa K."/>
        </authorList>
    </citation>
    <scope>NUCLEOTIDE SEQUENCE [LARGE SCALE GENOMIC DNA]</scope>
</reference>
<name>A0A4Y2I0Y6_ARAVE</name>
<evidence type="ECO:0000313" key="1">
    <source>
        <dbReference type="EMBL" id="GBM71273.1"/>
    </source>
</evidence>
<proteinExistence type="predicted"/>
<protein>
    <submittedName>
        <fullName evidence="1">Uncharacterized protein</fullName>
    </submittedName>
</protein>
<dbReference type="Proteomes" id="UP000499080">
    <property type="component" value="Unassembled WGS sequence"/>
</dbReference>
<accession>A0A4Y2I0Y6</accession>
<gene>
    <name evidence="1" type="ORF">AVEN_117062_1</name>
</gene>
<dbReference type="AlphaFoldDB" id="A0A4Y2I0Y6"/>
<sequence length="130" mass="14140">MKNCFLLRGNTRKTLVRNKLPVVDAGVVKGVDAGVDDPSIVEAGVEPGELDPPGLEAGVDPDVEEPPDINKCNYISVINVYNIHLSLQTNNCFLLMENRRIYIRNKLPVVNAGVVRGVDPGVEDSFVLEA</sequence>
<comment type="caution">
    <text evidence="1">The sequence shown here is derived from an EMBL/GenBank/DDBJ whole genome shotgun (WGS) entry which is preliminary data.</text>
</comment>
<organism evidence="1 2">
    <name type="scientific">Araneus ventricosus</name>
    <name type="common">Orbweaver spider</name>
    <name type="synonym">Epeira ventricosa</name>
    <dbReference type="NCBI Taxonomy" id="182803"/>
    <lineage>
        <taxon>Eukaryota</taxon>
        <taxon>Metazoa</taxon>
        <taxon>Ecdysozoa</taxon>
        <taxon>Arthropoda</taxon>
        <taxon>Chelicerata</taxon>
        <taxon>Arachnida</taxon>
        <taxon>Araneae</taxon>
        <taxon>Araneomorphae</taxon>
        <taxon>Entelegynae</taxon>
        <taxon>Araneoidea</taxon>
        <taxon>Araneidae</taxon>
        <taxon>Araneus</taxon>
    </lineage>
</organism>
<evidence type="ECO:0000313" key="2">
    <source>
        <dbReference type="Proteomes" id="UP000499080"/>
    </source>
</evidence>
<dbReference type="EMBL" id="BGPR01002303">
    <property type="protein sequence ID" value="GBM71273.1"/>
    <property type="molecule type" value="Genomic_DNA"/>
</dbReference>
<keyword evidence="2" id="KW-1185">Reference proteome</keyword>